<dbReference type="PANTHER" id="PTHR12413">
    <property type="entry name" value="DOLICHYL GLYCOSYLTRANSFERASE"/>
    <property type="match status" value="1"/>
</dbReference>
<evidence type="ECO:0000256" key="6">
    <source>
        <dbReference type="ARBA" id="ARBA00022692"/>
    </source>
</evidence>
<comment type="subcellular location">
    <subcellularLocation>
        <location evidence="1 10">Endoplasmic reticulum membrane</location>
        <topology evidence="1 10">Multi-pass membrane protein</topology>
    </subcellularLocation>
</comment>
<comment type="pathway">
    <text evidence="2 10">Protein modification; protein glycosylation.</text>
</comment>
<feature type="transmembrane region" description="Helical" evidence="10">
    <location>
        <begin position="192"/>
        <end position="210"/>
    </location>
</feature>
<evidence type="ECO:0000256" key="5">
    <source>
        <dbReference type="ARBA" id="ARBA00022679"/>
    </source>
</evidence>
<dbReference type="Pfam" id="PF03155">
    <property type="entry name" value="Alg6_Alg8"/>
    <property type="match status" value="2"/>
</dbReference>
<dbReference type="GO" id="GO:0005789">
    <property type="term" value="C:endoplasmic reticulum membrane"/>
    <property type="evidence" value="ECO:0007669"/>
    <property type="project" value="UniProtKB-SubCell"/>
</dbReference>
<feature type="transmembrane region" description="Helical" evidence="10">
    <location>
        <begin position="382"/>
        <end position="404"/>
    </location>
</feature>
<proteinExistence type="inferred from homology"/>
<evidence type="ECO:0000256" key="8">
    <source>
        <dbReference type="ARBA" id="ARBA00022989"/>
    </source>
</evidence>
<evidence type="ECO:0000313" key="13">
    <source>
        <dbReference type="Proteomes" id="UP001271007"/>
    </source>
</evidence>
<keyword evidence="6 10" id="KW-0812">Transmembrane</keyword>
<evidence type="ECO:0000256" key="2">
    <source>
        <dbReference type="ARBA" id="ARBA00004922"/>
    </source>
</evidence>
<dbReference type="AlphaFoldDB" id="A0AAJ0DHK2"/>
<feature type="transmembrane region" description="Helical" evidence="10">
    <location>
        <begin position="158"/>
        <end position="180"/>
    </location>
</feature>
<keyword evidence="7 10" id="KW-0256">Endoplasmic reticulum</keyword>
<evidence type="ECO:0000256" key="7">
    <source>
        <dbReference type="ARBA" id="ARBA00022824"/>
    </source>
</evidence>
<feature type="transmembrane region" description="Helical" evidence="10">
    <location>
        <begin position="481"/>
        <end position="499"/>
    </location>
</feature>
<keyword evidence="5 10" id="KW-0808">Transferase</keyword>
<evidence type="ECO:0000256" key="4">
    <source>
        <dbReference type="ARBA" id="ARBA00022676"/>
    </source>
</evidence>
<keyword evidence="13" id="KW-1185">Reference proteome</keyword>
<sequence length="596" mass="66768">MAPPSSHRPRKKRKADVSGSSSNGTVIHDSGSKKEQPAFPLVAFFWPARGTSTSQWILLPCILMVVGLFRWCTGIWPYSGFHKPPMHGDFEAQRHWMELTTNLPLTHWHFHDLEWWGLDYPPLTAYHSWLLGKVGSLINPDWFALYLSRGLDSLDLKVFMRATVMVSEYFVYIPAVVICVRRLTRMHNINSWESSIALTAILMQPATLLIDHGHFQYNTVMLGFVVATISSILAGRRLWSCVFFVCALGFKQMALFYAPAVAAYLAGACIYPRIDPLRLLGMAIVTIASFALLYVPLLLGTAFDTYRNVPLPSHAIMPPLLSAIPFDINEKAWYYPYLIQLMQSIHRIFPFARGLFEDKVANIWCAVHSSGVHKLNQYSSTLLSRVALALTLAAIAPPCAIIFLKPRRKLMPLALTTTAWGFFLCSYQVHEKNVLLPLLPMTLLLATDGGMKPATRAWVGYANLLGCWTMFPLLARDELRVPYVVLTLLWAYLIGLPPCNFDLYLTSGSDNTLHWSSKVLHLATYAAMLVWHGVELFVAPPASKPDLWVVANVCIGAAGLGTCYLWCLWRLVDDSGILVDLGLAKPTDADVEKKKL</sequence>
<keyword evidence="4 10" id="KW-0328">Glycosyltransferase</keyword>
<dbReference type="InterPro" id="IPR004856">
    <property type="entry name" value="Glyco_trans_ALG6/ALG8"/>
</dbReference>
<name>A0AAJ0DHK2_9PEZI</name>
<organism evidence="12 13">
    <name type="scientific">Extremus antarcticus</name>
    <dbReference type="NCBI Taxonomy" id="702011"/>
    <lineage>
        <taxon>Eukaryota</taxon>
        <taxon>Fungi</taxon>
        <taxon>Dikarya</taxon>
        <taxon>Ascomycota</taxon>
        <taxon>Pezizomycotina</taxon>
        <taxon>Dothideomycetes</taxon>
        <taxon>Dothideomycetidae</taxon>
        <taxon>Mycosphaerellales</taxon>
        <taxon>Extremaceae</taxon>
        <taxon>Extremus</taxon>
    </lineage>
</organism>
<feature type="transmembrane region" description="Helical" evidence="10">
    <location>
        <begin position="280"/>
        <end position="299"/>
    </location>
</feature>
<evidence type="ECO:0000313" key="12">
    <source>
        <dbReference type="EMBL" id="KAK3050009.1"/>
    </source>
</evidence>
<feature type="transmembrane region" description="Helical" evidence="10">
    <location>
        <begin position="56"/>
        <end position="76"/>
    </location>
</feature>
<gene>
    <name evidence="12" type="primary">ALG6</name>
    <name evidence="12" type="ORF">LTR09_008664</name>
</gene>
<feature type="transmembrane region" description="Helical" evidence="10">
    <location>
        <begin position="216"/>
        <end position="234"/>
    </location>
</feature>
<accession>A0AAJ0DHK2</accession>
<evidence type="ECO:0000256" key="9">
    <source>
        <dbReference type="ARBA" id="ARBA00023136"/>
    </source>
</evidence>
<feature type="transmembrane region" description="Helical" evidence="10">
    <location>
        <begin position="457"/>
        <end position="474"/>
    </location>
</feature>
<dbReference type="EC" id="2.4.1.-" evidence="10"/>
<evidence type="ECO:0000256" key="3">
    <source>
        <dbReference type="ARBA" id="ARBA00008715"/>
    </source>
</evidence>
<keyword evidence="9 10" id="KW-0472">Membrane</keyword>
<comment type="similarity">
    <text evidence="3 10">Belongs to the ALG6/ALG8 glucosyltransferase family.</text>
</comment>
<dbReference type="Proteomes" id="UP001271007">
    <property type="component" value="Unassembled WGS sequence"/>
</dbReference>
<feature type="region of interest" description="Disordered" evidence="11">
    <location>
        <begin position="1"/>
        <end position="33"/>
    </location>
</feature>
<dbReference type="PANTHER" id="PTHR12413:SF1">
    <property type="entry name" value="DOLICHYL PYROPHOSPHATE MAN9GLCNAC2 ALPHA-1,3-GLUCOSYLTRANSFERASE"/>
    <property type="match status" value="1"/>
</dbReference>
<comment type="caution">
    <text evidence="12">The sequence shown here is derived from an EMBL/GenBank/DDBJ whole genome shotgun (WGS) entry which is preliminary data.</text>
</comment>
<keyword evidence="8 10" id="KW-1133">Transmembrane helix</keyword>
<dbReference type="EMBL" id="JAWDJX010000035">
    <property type="protein sequence ID" value="KAK3050009.1"/>
    <property type="molecule type" value="Genomic_DNA"/>
</dbReference>
<feature type="transmembrane region" description="Helical" evidence="10">
    <location>
        <begin position="550"/>
        <end position="572"/>
    </location>
</feature>
<evidence type="ECO:0000256" key="11">
    <source>
        <dbReference type="SAM" id="MobiDB-lite"/>
    </source>
</evidence>
<reference evidence="12" key="1">
    <citation type="submission" date="2023-04" db="EMBL/GenBank/DDBJ databases">
        <title>Black Yeasts Isolated from many extreme environments.</title>
        <authorList>
            <person name="Coleine C."/>
            <person name="Stajich J.E."/>
            <person name="Selbmann L."/>
        </authorList>
    </citation>
    <scope>NUCLEOTIDE SEQUENCE</scope>
    <source>
        <strain evidence="12">CCFEE 5312</strain>
    </source>
</reference>
<evidence type="ECO:0000256" key="10">
    <source>
        <dbReference type="RuleBase" id="RU363110"/>
    </source>
</evidence>
<dbReference type="GO" id="GO:0042281">
    <property type="term" value="F:dolichyl pyrophosphate Man9GlcNAc2 alpha-1,3-glucosyltransferase activity"/>
    <property type="evidence" value="ECO:0007669"/>
    <property type="project" value="TreeGrafter"/>
</dbReference>
<protein>
    <recommendedName>
        <fullName evidence="10">Alpha-1,3-glucosyltransferase</fullName>
        <ecNumber evidence="10">2.4.1.-</ecNumber>
    </recommendedName>
</protein>
<evidence type="ECO:0000256" key="1">
    <source>
        <dbReference type="ARBA" id="ARBA00004477"/>
    </source>
</evidence>